<protein>
    <submittedName>
        <fullName evidence="1">Uncharacterized protein</fullName>
    </submittedName>
</protein>
<dbReference type="Proteomes" id="UP000054928">
    <property type="component" value="Unassembled WGS sequence"/>
</dbReference>
<accession>A0A0P1ADU0</accession>
<dbReference type="AlphaFoldDB" id="A0A0P1ADU0"/>
<name>A0A0P1ADU0_PLAHL</name>
<keyword evidence="2" id="KW-1185">Reference proteome</keyword>
<dbReference type="GeneID" id="36403881"/>
<organism evidence="1 2">
    <name type="scientific">Plasmopara halstedii</name>
    <name type="common">Downy mildew of sunflower</name>
    <dbReference type="NCBI Taxonomy" id="4781"/>
    <lineage>
        <taxon>Eukaryota</taxon>
        <taxon>Sar</taxon>
        <taxon>Stramenopiles</taxon>
        <taxon>Oomycota</taxon>
        <taxon>Peronosporomycetes</taxon>
        <taxon>Peronosporales</taxon>
        <taxon>Peronosporaceae</taxon>
        <taxon>Plasmopara</taxon>
    </lineage>
</organism>
<dbReference type="RefSeq" id="XP_024575141.1">
    <property type="nucleotide sequence ID" value="XM_024724244.1"/>
</dbReference>
<evidence type="ECO:0000313" key="1">
    <source>
        <dbReference type="EMBL" id="CEG38772.1"/>
    </source>
</evidence>
<reference evidence="2" key="1">
    <citation type="submission" date="2014-09" db="EMBL/GenBank/DDBJ databases">
        <authorList>
            <person name="Sharma Rahul"/>
            <person name="Thines Marco"/>
        </authorList>
    </citation>
    <scope>NUCLEOTIDE SEQUENCE [LARGE SCALE GENOMIC DNA]</scope>
</reference>
<evidence type="ECO:0000313" key="2">
    <source>
        <dbReference type="Proteomes" id="UP000054928"/>
    </source>
</evidence>
<proteinExistence type="predicted"/>
<dbReference type="EMBL" id="CCYD01000322">
    <property type="protein sequence ID" value="CEG38772.1"/>
    <property type="molecule type" value="Genomic_DNA"/>
</dbReference>
<sequence>MCDINNERENEDRHTAVLVSSAYEAYSFSFCCEKGVKLKKHYLLIEERASTASEHFMEVAASSIIMG</sequence>